<name>A5BRL0_VITVI</name>
<sequence>MKRIWATGYSSFALVKSFCSSVKSKSSSIEELAEQILIALPSFHLVSPFLLSDAVSGKNPHRPSLAVAAEPNMEQRDDQQNHQRREHDSPAACKRHRRKTNIKFEQSLSVETVEKFRGEIVVFSGQWPPPLFLCVCVSQKRLFWARANDRESMGLICYLIQRGLHGLLYGKIAFLSEFEPWEQCFVTFALVPQWAKIKRGAKINKK</sequence>
<reference evidence="2" key="1">
    <citation type="journal article" date="2007" name="PLoS ONE">
        <title>The first genome sequence of an elite grapevine cultivar (Pinot noir Vitis vinifera L.): coping with a highly heterozygous genome.</title>
        <authorList>
            <person name="Velasco R."/>
            <person name="Zharkikh A."/>
            <person name="Troggio M."/>
            <person name="Cartwright D.A."/>
            <person name="Cestaro A."/>
            <person name="Pruss D."/>
            <person name="Pindo M."/>
            <person name="FitzGerald L.M."/>
            <person name="Vezzulli S."/>
            <person name="Reid J."/>
            <person name="Malacarne G."/>
            <person name="Iliev D."/>
            <person name="Coppola G."/>
            <person name="Wardell B."/>
            <person name="Micheletti D."/>
            <person name="Macalma T."/>
            <person name="Facci M."/>
            <person name="Mitchell J.T."/>
            <person name="Perazzolli M."/>
            <person name="Eldredge G."/>
            <person name="Gatto P."/>
            <person name="Oyzerski R."/>
            <person name="Moretto M."/>
            <person name="Gutin N."/>
            <person name="Stefanini M."/>
            <person name="Chen Y."/>
            <person name="Segala C."/>
            <person name="Davenport C."/>
            <person name="Dematte L."/>
            <person name="Mraz A."/>
            <person name="Battilana J."/>
            <person name="Stormo K."/>
            <person name="Costa F."/>
            <person name="Tao Q."/>
            <person name="Si-Ammour A."/>
            <person name="Harkins T."/>
            <person name="Lackey A."/>
            <person name="Perbost C."/>
            <person name="Taillon B."/>
            <person name="Stella A."/>
            <person name="Solovyev V."/>
            <person name="Fawcett J.A."/>
            <person name="Sterck L."/>
            <person name="Vandepoele K."/>
            <person name="Grando S.M."/>
            <person name="Toppo S."/>
            <person name="Moser C."/>
            <person name="Lanchbury J."/>
            <person name="Bogden R."/>
            <person name="Skolnick M."/>
            <person name="Sgaramella V."/>
            <person name="Bhatnagar S.K."/>
            <person name="Fontana P."/>
            <person name="Gutin A."/>
            <person name="Van de Peer Y."/>
            <person name="Salamini F."/>
            <person name="Viola R."/>
        </authorList>
    </citation>
    <scope>NUCLEOTIDE SEQUENCE</scope>
</reference>
<feature type="region of interest" description="Disordered" evidence="1">
    <location>
        <begin position="62"/>
        <end position="92"/>
    </location>
</feature>
<proteinExistence type="predicted"/>
<feature type="compositionally biased region" description="Basic and acidic residues" evidence="1">
    <location>
        <begin position="73"/>
        <end position="89"/>
    </location>
</feature>
<accession>A5BRL0</accession>
<gene>
    <name evidence="2" type="ORF">VITISV_002772</name>
</gene>
<dbReference type="EMBL" id="AM468505">
    <property type="protein sequence ID" value="CAN79239.1"/>
    <property type="molecule type" value="Genomic_DNA"/>
</dbReference>
<evidence type="ECO:0000313" key="2">
    <source>
        <dbReference type="EMBL" id="CAN79239.1"/>
    </source>
</evidence>
<organism evidence="2">
    <name type="scientific">Vitis vinifera</name>
    <name type="common">Grape</name>
    <dbReference type="NCBI Taxonomy" id="29760"/>
    <lineage>
        <taxon>Eukaryota</taxon>
        <taxon>Viridiplantae</taxon>
        <taxon>Streptophyta</taxon>
        <taxon>Embryophyta</taxon>
        <taxon>Tracheophyta</taxon>
        <taxon>Spermatophyta</taxon>
        <taxon>Magnoliopsida</taxon>
        <taxon>eudicotyledons</taxon>
        <taxon>Gunneridae</taxon>
        <taxon>Pentapetalae</taxon>
        <taxon>rosids</taxon>
        <taxon>Vitales</taxon>
        <taxon>Vitaceae</taxon>
        <taxon>Viteae</taxon>
        <taxon>Vitis</taxon>
    </lineage>
</organism>
<evidence type="ECO:0000256" key="1">
    <source>
        <dbReference type="SAM" id="MobiDB-lite"/>
    </source>
</evidence>
<protein>
    <submittedName>
        <fullName evidence="2">Uncharacterized protein</fullName>
    </submittedName>
</protein>
<dbReference type="AlphaFoldDB" id="A5BRL0"/>